<dbReference type="RefSeq" id="WP_006655300.1">
    <property type="nucleotide sequence ID" value="NZ_CM000776.2"/>
</dbReference>
<dbReference type="Proteomes" id="UP000007032">
    <property type="component" value="Chromosome"/>
</dbReference>
<organism evidence="1 2">
    <name type="scientific">Helicobacter canadensis MIT 98-5491</name>
    <dbReference type="NCBI Taxonomy" id="537970"/>
    <lineage>
        <taxon>Bacteria</taxon>
        <taxon>Pseudomonadati</taxon>
        <taxon>Campylobacterota</taxon>
        <taxon>Epsilonproteobacteria</taxon>
        <taxon>Campylobacterales</taxon>
        <taxon>Helicobacteraceae</taxon>
        <taxon>Helicobacter</taxon>
    </lineage>
</organism>
<reference evidence="1 2" key="1">
    <citation type="journal article" date="2009" name="J. Bacteriol.">
        <title>Genome sequence of the emerging pathogen Helicobacter canadensis.</title>
        <authorList>
            <person name="Loman N.J."/>
            <person name="Snyder L.A."/>
            <person name="Linton J.D."/>
            <person name="Langdon R."/>
            <person name="Lawson A.J."/>
            <person name="Weinstock G.M."/>
            <person name="Wren B.W."/>
            <person name="Pallen M.J."/>
        </authorList>
    </citation>
    <scope>NUCLEOTIDE SEQUENCE [LARGE SCALE GENOMIC DNA]</scope>
    <source>
        <strain evidence="1 2">MIT 98-5491</strain>
    </source>
</reference>
<gene>
    <name evidence="1" type="ORF">HCAN_0606</name>
</gene>
<evidence type="ECO:0000313" key="1">
    <source>
        <dbReference type="EMBL" id="EES89323.1"/>
    </source>
</evidence>
<proteinExistence type="predicted"/>
<protein>
    <submittedName>
        <fullName evidence="1">Uncharacterized protein</fullName>
    </submittedName>
</protein>
<keyword evidence="2" id="KW-1185">Reference proteome</keyword>
<dbReference type="OrthoDB" id="5326714at2"/>
<sequence length="99" mass="10899">MKKFLVVIMLGVGFLLNGCISPKTDAFLVGAGLGAGVTYYFLNGGKIDGISKNSLSNSLQNSSKQNIADTSIPSELEWYYFDRDLYEQTLLNQKQSPVR</sequence>
<evidence type="ECO:0000313" key="2">
    <source>
        <dbReference type="Proteomes" id="UP000007032"/>
    </source>
</evidence>
<dbReference type="EMBL" id="CM000776">
    <property type="protein sequence ID" value="EES89323.1"/>
    <property type="molecule type" value="Genomic_DNA"/>
</dbReference>
<dbReference type="AlphaFoldDB" id="C5ZZ65"/>
<dbReference type="HOGENOM" id="CLU_2316419_0_0_7"/>
<name>C5ZZ65_9HELI</name>
<accession>C5ZZ65</accession>
<dbReference type="STRING" id="537970.HCAN_0606"/>